<protein>
    <submittedName>
        <fullName evidence="1">Uncharacterized protein</fullName>
    </submittedName>
</protein>
<proteinExistence type="predicted"/>
<organism evidence="1 2">
    <name type="scientific">Butyrivibrio proteoclasticus (strain ATCC 51982 / DSM 14932 / B316)</name>
    <name type="common">Clostridium proteoclasticum</name>
    <dbReference type="NCBI Taxonomy" id="515622"/>
    <lineage>
        <taxon>Bacteria</taxon>
        <taxon>Bacillati</taxon>
        <taxon>Bacillota</taxon>
        <taxon>Clostridia</taxon>
        <taxon>Lachnospirales</taxon>
        <taxon>Lachnospiraceae</taxon>
        <taxon>Butyrivibrio</taxon>
    </lineage>
</organism>
<accession>E0S3M2</accession>
<geneLocation type="plasmid" evidence="1 2">
    <name>pCY360</name>
</geneLocation>
<dbReference type="EMBL" id="CP001812">
    <property type="protein sequence ID" value="ADL36004.1"/>
    <property type="molecule type" value="Genomic_DNA"/>
</dbReference>
<reference evidence="1 2" key="1">
    <citation type="journal article" date="2010" name="PLoS ONE">
        <title>The glycobiome of the rumen bacterium Butyrivibrio proteoclasticus B316(T) highlights adaptation to a polysaccharide-rich environment.</title>
        <authorList>
            <person name="Kelly W.J."/>
            <person name="Leahy S.C."/>
            <person name="Altermann E."/>
            <person name="Yeoman C.J."/>
            <person name="Dunne J.C."/>
            <person name="Kong Z."/>
            <person name="Pacheco D.M."/>
            <person name="Li D."/>
            <person name="Noel S.J."/>
            <person name="Moon C.D."/>
            <person name="Cookson A.L."/>
            <person name="Attwood G.T."/>
        </authorList>
    </citation>
    <scope>NUCLEOTIDE SEQUENCE [LARGE SCALE GENOMIC DNA]</scope>
    <source>
        <strain evidence="2">ATCC 51982 / DSM 14932 / B316</strain>
        <plasmid evidence="2">Plasmid pCY360</plasmid>
    </source>
</reference>
<evidence type="ECO:0000313" key="2">
    <source>
        <dbReference type="Proteomes" id="UP000001299"/>
    </source>
</evidence>
<sequence>MNATIKYEAHETRTNVFGMMAKKLEPWLLKNKIEYKIVKEKDIPDDWAHGCIFQGKPFMKHYVCVVSKLNSDWLLQFVDELGNMPDSEYENLIN</sequence>
<name>E0S3M2_BUTPB</name>
<dbReference type="KEGG" id="bpb:bpr_II064"/>
<evidence type="ECO:0000313" key="1">
    <source>
        <dbReference type="EMBL" id="ADL36004.1"/>
    </source>
</evidence>
<gene>
    <name evidence="1" type="ordered locus">bpr_II064</name>
</gene>
<keyword evidence="2" id="KW-1185">Reference proteome</keyword>
<dbReference type="HOGENOM" id="CLU_2380770_0_0_9"/>
<dbReference type="RefSeq" id="WP_013282654.1">
    <property type="nucleotide sequence ID" value="NC_014389.1"/>
</dbReference>
<dbReference type="AlphaFoldDB" id="E0S3M2"/>
<keyword evidence="1" id="KW-0614">Plasmid</keyword>
<dbReference type="Proteomes" id="UP000001299">
    <property type="component" value="Plasmid pCY360"/>
</dbReference>